<sequence length="88" mass="9416">MHIYIYRHVRSSSSVVASLPSEAVAILLGVATGARRHEVAEGPHDLHLDVAPLRRRPLLLGQVAAAADAAVLVAVLHRSLPSSRLPCR</sequence>
<keyword evidence="2" id="KW-1185">Reference proteome</keyword>
<proteinExistence type="predicted"/>
<reference evidence="2" key="1">
    <citation type="journal article" date="2019" name="Nat. Commun.">
        <title>The genome of broomcorn millet.</title>
        <authorList>
            <person name="Zou C."/>
            <person name="Miki D."/>
            <person name="Li D."/>
            <person name="Tang Q."/>
            <person name="Xiao L."/>
            <person name="Rajput S."/>
            <person name="Deng P."/>
            <person name="Jia W."/>
            <person name="Huang R."/>
            <person name="Zhang M."/>
            <person name="Sun Y."/>
            <person name="Hu J."/>
            <person name="Fu X."/>
            <person name="Schnable P.S."/>
            <person name="Li F."/>
            <person name="Zhang H."/>
            <person name="Feng B."/>
            <person name="Zhu X."/>
            <person name="Liu R."/>
            <person name="Schnable J.C."/>
            <person name="Zhu J.-K."/>
            <person name="Zhang H."/>
        </authorList>
    </citation>
    <scope>NUCLEOTIDE SEQUENCE [LARGE SCALE GENOMIC DNA]</scope>
</reference>
<protein>
    <submittedName>
        <fullName evidence="1">Uncharacterized protein</fullName>
    </submittedName>
</protein>
<dbReference type="AlphaFoldDB" id="A0A3L6T2H6"/>
<dbReference type="EMBL" id="PQIB02000003">
    <property type="protein sequence ID" value="RLN30903.1"/>
    <property type="molecule type" value="Genomic_DNA"/>
</dbReference>
<comment type="caution">
    <text evidence="1">The sequence shown here is derived from an EMBL/GenBank/DDBJ whole genome shotgun (WGS) entry which is preliminary data.</text>
</comment>
<gene>
    <name evidence="1" type="ORF">C2845_PM05G35300</name>
</gene>
<organism evidence="1 2">
    <name type="scientific">Panicum miliaceum</name>
    <name type="common">Proso millet</name>
    <name type="synonym">Broomcorn millet</name>
    <dbReference type="NCBI Taxonomy" id="4540"/>
    <lineage>
        <taxon>Eukaryota</taxon>
        <taxon>Viridiplantae</taxon>
        <taxon>Streptophyta</taxon>
        <taxon>Embryophyta</taxon>
        <taxon>Tracheophyta</taxon>
        <taxon>Spermatophyta</taxon>
        <taxon>Magnoliopsida</taxon>
        <taxon>Liliopsida</taxon>
        <taxon>Poales</taxon>
        <taxon>Poaceae</taxon>
        <taxon>PACMAD clade</taxon>
        <taxon>Panicoideae</taxon>
        <taxon>Panicodae</taxon>
        <taxon>Paniceae</taxon>
        <taxon>Panicinae</taxon>
        <taxon>Panicum</taxon>
        <taxon>Panicum sect. Panicum</taxon>
    </lineage>
</organism>
<dbReference type="Proteomes" id="UP000275267">
    <property type="component" value="Unassembled WGS sequence"/>
</dbReference>
<name>A0A3L6T2H6_PANMI</name>
<evidence type="ECO:0000313" key="2">
    <source>
        <dbReference type="Proteomes" id="UP000275267"/>
    </source>
</evidence>
<evidence type="ECO:0000313" key="1">
    <source>
        <dbReference type="EMBL" id="RLN30903.1"/>
    </source>
</evidence>
<accession>A0A3L6T2H6</accession>